<dbReference type="Proteomes" id="UP000018208">
    <property type="component" value="Unassembled WGS sequence"/>
</dbReference>
<sequence>MSDERWNAILPVPFVNRIAGICLGVVNCFFPGLGLAIASCCQKGKFNSYILVIALCQFLLAFIVIGWIWAIVNGIYMIILVCSPQYEAKKAEFEQKCNDEQRKDVEVGNEVVNAN</sequence>
<evidence type="ECO:0000256" key="3">
    <source>
        <dbReference type="ARBA" id="ARBA00022989"/>
    </source>
</evidence>
<keyword evidence="8" id="KW-1185">Reference proteome</keyword>
<keyword evidence="4 5" id="KW-0472">Membrane</keyword>
<reference evidence="6 7" key="1">
    <citation type="journal article" date="2014" name="PLoS Genet.">
        <title>The Genome of Spironucleus salmonicida Highlights a Fish Pathogen Adapted to Fluctuating Environments.</title>
        <authorList>
            <person name="Xu F."/>
            <person name="Jerlstrom-Hultqvist J."/>
            <person name="Einarsson E."/>
            <person name="Astvaldsson A."/>
            <person name="Svard S.G."/>
            <person name="Andersson J.O."/>
        </authorList>
    </citation>
    <scope>NUCLEOTIDE SEQUENCE</scope>
    <source>
        <strain evidence="7">ATCC 50377</strain>
    </source>
</reference>
<keyword evidence="2 5" id="KW-0812">Transmembrane</keyword>
<feature type="transmembrane region" description="Helical" evidence="5">
    <location>
        <begin position="14"/>
        <end position="37"/>
    </location>
</feature>
<dbReference type="GO" id="GO:0016020">
    <property type="term" value="C:membrane"/>
    <property type="evidence" value="ECO:0007669"/>
    <property type="project" value="UniProtKB-SubCell"/>
</dbReference>
<evidence type="ECO:0000256" key="1">
    <source>
        <dbReference type="ARBA" id="ARBA00004141"/>
    </source>
</evidence>
<dbReference type="OrthoDB" id="361532at2759"/>
<evidence type="ECO:0000256" key="4">
    <source>
        <dbReference type="ARBA" id="ARBA00023136"/>
    </source>
</evidence>
<comment type="subcellular location">
    <subcellularLocation>
        <location evidence="1">Membrane</location>
        <topology evidence="1">Multi-pass membrane protein</topology>
    </subcellularLocation>
</comment>
<reference evidence="7" key="2">
    <citation type="submission" date="2020-12" db="EMBL/GenBank/DDBJ databases">
        <title>New Spironucleus salmonicida genome in near-complete chromosomes.</title>
        <authorList>
            <person name="Xu F."/>
            <person name="Kurt Z."/>
            <person name="Jimenez-Gonzalez A."/>
            <person name="Astvaldsson A."/>
            <person name="Andersson J.O."/>
            <person name="Svard S.G."/>
        </authorList>
    </citation>
    <scope>NUCLEOTIDE SEQUENCE</scope>
    <source>
        <strain evidence="7">ATCC 50377</strain>
    </source>
</reference>
<name>V6LUZ3_9EUKA</name>
<dbReference type="EMBL" id="AUWU02000005">
    <property type="protein sequence ID" value="KAH0572632.1"/>
    <property type="molecule type" value="Genomic_DNA"/>
</dbReference>
<dbReference type="AlphaFoldDB" id="V6LUZ3"/>
<evidence type="ECO:0000313" key="7">
    <source>
        <dbReference type="EMBL" id="KAH0572632.1"/>
    </source>
</evidence>
<dbReference type="VEuPathDB" id="GiardiaDB:SS50377_24743"/>
<dbReference type="EMBL" id="KI546115">
    <property type="protein sequence ID" value="EST44624.1"/>
    <property type="molecule type" value="Genomic_DNA"/>
</dbReference>
<dbReference type="PANTHER" id="PTHR21676:SF6">
    <property type="entry name" value="PROTEIN STUM"/>
    <property type="match status" value="1"/>
</dbReference>
<feature type="transmembrane region" description="Helical" evidence="5">
    <location>
        <begin position="49"/>
        <end position="72"/>
    </location>
</feature>
<accession>V6LUZ3</accession>
<evidence type="ECO:0000256" key="5">
    <source>
        <dbReference type="SAM" id="Phobius"/>
    </source>
</evidence>
<proteinExistence type="predicted"/>
<organism evidence="6">
    <name type="scientific">Spironucleus salmonicida</name>
    <dbReference type="NCBI Taxonomy" id="348837"/>
    <lineage>
        <taxon>Eukaryota</taxon>
        <taxon>Metamonada</taxon>
        <taxon>Diplomonadida</taxon>
        <taxon>Hexamitidae</taxon>
        <taxon>Hexamitinae</taxon>
        <taxon>Spironucleus</taxon>
    </lineage>
</organism>
<evidence type="ECO:0000313" key="6">
    <source>
        <dbReference type="EMBL" id="EST44624.1"/>
    </source>
</evidence>
<dbReference type="InterPro" id="IPR026673">
    <property type="entry name" value="SPEC3/Stum"/>
</dbReference>
<evidence type="ECO:0000313" key="8">
    <source>
        <dbReference type="Proteomes" id="UP000018208"/>
    </source>
</evidence>
<gene>
    <name evidence="6" type="ORF">SS50377_15629</name>
    <name evidence="7" type="ORF">SS50377_24743</name>
</gene>
<keyword evidence="3 5" id="KW-1133">Transmembrane helix</keyword>
<protein>
    <submittedName>
        <fullName evidence="6">Transmembrane domain-containing protein</fullName>
    </submittedName>
</protein>
<evidence type="ECO:0000256" key="2">
    <source>
        <dbReference type="ARBA" id="ARBA00022692"/>
    </source>
</evidence>
<dbReference type="PANTHER" id="PTHR21676">
    <property type="entry name" value="PROTEIN STUM"/>
    <property type="match status" value="1"/>
</dbReference>